<dbReference type="Proteomes" id="UP001211249">
    <property type="component" value="Unassembled WGS sequence"/>
</dbReference>
<comment type="caution">
    <text evidence="1">The sequence shown here is derived from an EMBL/GenBank/DDBJ whole genome shotgun (WGS) entry which is preliminary data.</text>
</comment>
<evidence type="ECO:0000313" key="2">
    <source>
        <dbReference type="Proteomes" id="UP001211249"/>
    </source>
</evidence>
<dbReference type="RefSeq" id="WP_271794959.1">
    <property type="nucleotide sequence ID" value="NZ_JAQMUC010000020.1"/>
</dbReference>
<dbReference type="EMBL" id="JAQMUC010000020">
    <property type="protein sequence ID" value="MDB9534941.1"/>
    <property type="molecule type" value="Genomic_DNA"/>
</dbReference>
<sequence>MYNVPRIVTQEDLREYGLSHYMVRQIVQGLDFSRRKNGLRLYTNSDIVAAIKNKLVKSHTRHTTCDKLQSVLVWLQGESNVIRVDFLKNLSLEERVETLKNRIEVADRSMEANVLKEYEEIQKRVQVALTGSKLVV</sequence>
<organism evidence="1 2">
    <name type="scientific">Dolichospermum planctonicum CS-1226</name>
    <dbReference type="NCBI Taxonomy" id="3021751"/>
    <lineage>
        <taxon>Bacteria</taxon>
        <taxon>Bacillati</taxon>
        <taxon>Cyanobacteriota</taxon>
        <taxon>Cyanophyceae</taxon>
        <taxon>Nostocales</taxon>
        <taxon>Aphanizomenonaceae</taxon>
        <taxon>Dolichospermum</taxon>
        <taxon>Dolichospermum planctonicum</taxon>
    </lineage>
</organism>
<gene>
    <name evidence="1" type="ORF">PN451_03600</name>
</gene>
<keyword evidence="2" id="KW-1185">Reference proteome</keyword>
<evidence type="ECO:0008006" key="3">
    <source>
        <dbReference type="Google" id="ProtNLM"/>
    </source>
</evidence>
<accession>A0ABT5ACH4</accession>
<protein>
    <recommendedName>
        <fullName evidence="3">HTH merR-type domain-containing protein</fullName>
    </recommendedName>
</protein>
<proteinExistence type="predicted"/>
<reference evidence="1 2" key="1">
    <citation type="submission" date="2023-01" db="EMBL/GenBank/DDBJ databases">
        <title>Genomes from the Australian National Cyanobacteria Reference Collection.</title>
        <authorList>
            <person name="Willis A."/>
            <person name="Lee E.M.F."/>
        </authorList>
    </citation>
    <scope>NUCLEOTIDE SEQUENCE [LARGE SCALE GENOMIC DNA]</scope>
    <source>
        <strain evidence="1 2">CS-1226</strain>
    </source>
</reference>
<evidence type="ECO:0000313" key="1">
    <source>
        <dbReference type="EMBL" id="MDB9534941.1"/>
    </source>
</evidence>
<name>A0ABT5ACH4_9CYAN</name>